<reference evidence="2" key="1">
    <citation type="submission" date="2020-11" db="EMBL/GenBank/DDBJ databases">
        <title>Azospira inquinata sp. nov.</title>
        <authorList>
            <person name="Moe W.M."/>
            <person name="Mikes M.C."/>
        </authorList>
    </citation>
    <scope>NUCLEOTIDE SEQUENCE</scope>
    <source>
        <strain evidence="2">Azo-3</strain>
    </source>
</reference>
<name>A0A975XUP6_9RHOO</name>
<dbReference type="Pfam" id="PF04011">
    <property type="entry name" value="LemA"/>
    <property type="match status" value="1"/>
</dbReference>
<keyword evidence="3" id="KW-1185">Reference proteome</keyword>
<dbReference type="PROSITE" id="PS51257">
    <property type="entry name" value="PROKAR_LIPOPROTEIN"/>
    <property type="match status" value="1"/>
</dbReference>
<sequence>MKSRLLVLLALVAGLLSGCGYNTFQALDEQTQASWSEVLNQYQRRADLVPNLVNTVKGYADHERQVLTAVTEARARVGAMQLTPELAKDPAALAKFQAAQGGLSEALSKLMVVSERYPDLKADRNFRDLQAQLEGTENRIAVARNRYIQAVQAYNTALRTFPNNLTAKAFGYTPKPNFTVADEKAIATPPKVDFGGAPQAAGQSR</sequence>
<evidence type="ECO:0000256" key="1">
    <source>
        <dbReference type="SAM" id="SignalP"/>
    </source>
</evidence>
<evidence type="ECO:0000313" key="3">
    <source>
        <dbReference type="Proteomes" id="UP000683428"/>
    </source>
</evidence>
<keyword evidence="1" id="KW-0732">Signal</keyword>
<dbReference type="InterPro" id="IPR007156">
    <property type="entry name" value="MamQ_LemA"/>
</dbReference>
<accession>A0A975XUP6</accession>
<proteinExistence type="predicted"/>
<dbReference type="EMBL" id="CP064782">
    <property type="protein sequence ID" value="QWT49021.1"/>
    <property type="molecule type" value="Genomic_DNA"/>
</dbReference>
<organism evidence="2 3">
    <name type="scientific">Azospira inquinata</name>
    <dbReference type="NCBI Taxonomy" id="2785627"/>
    <lineage>
        <taxon>Bacteria</taxon>
        <taxon>Pseudomonadati</taxon>
        <taxon>Pseudomonadota</taxon>
        <taxon>Betaproteobacteria</taxon>
        <taxon>Rhodocyclales</taxon>
        <taxon>Rhodocyclaceae</taxon>
        <taxon>Azospira</taxon>
    </lineage>
</organism>
<evidence type="ECO:0000313" key="2">
    <source>
        <dbReference type="EMBL" id="QWT49021.1"/>
    </source>
</evidence>
<dbReference type="Proteomes" id="UP000683428">
    <property type="component" value="Chromosome"/>
</dbReference>
<feature type="chain" id="PRO_5037054951" evidence="1">
    <location>
        <begin position="27"/>
        <end position="205"/>
    </location>
</feature>
<dbReference type="RefSeq" id="WP_216128148.1">
    <property type="nucleotide sequence ID" value="NZ_CP064782.1"/>
</dbReference>
<dbReference type="PANTHER" id="PTHR34478:SF2">
    <property type="entry name" value="MEMBRANE PROTEIN"/>
    <property type="match status" value="1"/>
</dbReference>
<feature type="signal peptide" evidence="1">
    <location>
        <begin position="1"/>
        <end position="26"/>
    </location>
</feature>
<dbReference type="PANTHER" id="PTHR34478">
    <property type="entry name" value="PROTEIN LEMA"/>
    <property type="match status" value="1"/>
</dbReference>
<dbReference type="AlphaFoldDB" id="A0A975XUP6"/>
<dbReference type="KEGG" id="aiq:Azoinq_14590"/>
<gene>
    <name evidence="2" type="ORF">Azoinq_14590</name>
</gene>
<protein>
    <submittedName>
        <fullName evidence="2">LemA family protein</fullName>
    </submittedName>
</protein>